<dbReference type="CDD" id="cd18186">
    <property type="entry name" value="BTB_POZ_ZBTB_KLHL-like"/>
    <property type="match status" value="2"/>
</dbReference>
<evidence type="ECO:0000313" key="5">
    <source>
        <dbReference type="EMBL" id="KAL1837792.1"/>
    </source>
</evidence>
<reference evidence="5 6" key="1">
    <citation type="journal article" date="2024" name="Commun. Biol.">
        <title>Comparative genomic analysis of thermophilic fungi reveals convergent evolutionary adaptations and gene losses.</title>
        <authorList>
            <person name="Steindorff A.S."/>
            <person name="Aguilar-Pontes M.V."/>
            <person name="Robinson A.J."/>
            <person name="Andreopoulos B."/>
            <person name="LaButti K."/>
            <person name="Kuo A."/>
            <person name="Mondo S."/>
            <person name="Riley R."/>
            <person name="Otillar R."/>
            <person name="Haridas S."/>
            <person name="Lipzen A."/>
            <person name="Grimwood J."/>
            <person name="Schmutz J."/>
            <person name="Clum A."/>
            <person name="Reid I.D."/>
            <person name="Moisan M.C."/>
            <person name="Butler G."/>
            <person name="Nguyen T.T.M."/>
            <person name="Dewar K."/>
            <person name="Conant G."/>
            <person name="Drula E."/>
            <person name="Henrissat B."/>
            <person name="Hansel C."/>
            <person name="Singer S."/>
            <person name="Hutchinson M.I."/>
            <person name="de Vries R.P."/>
            <person name="Natvig D.O."/>
            <person name="Powell A.J."/>
            <person name="Tsang A."/>
            <person name="Grigoriev I.V."/>
        </authorList>
    </citation>
    <scope>NUCLEOTIDE SEQUENCE [LARGE SCALE GENOMIC DNA]</scope>
    <source>
        <strain evidence="5 6">CBS 620.91</strain>
    </source>
</reference>
<dbReference type="Gene3D" id="3.30.710.10">
    <property type="entry name" value="Potassium Channel Kv1.1, Chain A"/>
    <property type="match status" value="2"/>
</dbReference>
<feature type="region of interest" description="Disordered" evidence="1">
    <location>
        <begin position="294"/>
        <end position="334"/>
    </location>
</feature>
<keyword evidence="2" id="KW-1133">Transmembrane helix</keyword>
<feature type="signal peptide" evidence="3">
    <location>
        <begin position="1"/>
        <end position="23"/>
    </location>
</feature>
<dbReference type="InterPro" id="IPR011333">
    <property type="entry name" value="SKP1/BTB/POZ_sf"/>
</dbReference>
<dbReference type="Proteomes" id="UP001583172">
    <property type="component" value="Unassembled WGS sequence"/>
</dbReference>
<dbReference type="EMBL" id="JAZGSY010000263">
    <property type="protein sequence ID" value="KAL1837792.1"/>
    <property type="molecule type" value="Genomic_DNA"/>
</dbReference>
<keyword evidence="3" id="KW-0732">Signal</keyword>
<feature type="compositionally biased region" description="Polar residues" evidence="1">
    <location>
        <begin position="767"/>
        <end position="806"/>
    </location>
</feature>
<feature type="chain" id="PRO_5045477661" description="BTB domain-containing protein" evidence="3">
    <location>
        <begin position="24"/>
        <end position="942"/>
    </location>
</feature>
<name>A0ABR3V7M6_HUMIN</name>
<keyword evidence="6" id="KW-1185">Reference proteome</keyword>
<dbReference type="InterPro" id="IPR000210">
    <property type="entry name" value="BTB/POZ_dom"/>
</dbReference>
<dbReference type="Pfam" id="PF00651">
    <property type="entry name" value="BTB"/>
    <property type="match status" value="2"/>
</dbReference>
<evidence type="ECO:0000313" key="6">
    <source>
        <dbReference type="Proteomes" id="UP001583172"/>
    </source>
</evidence>
<dbReference type="SUPFAM" id="SSF54695">
    <property type="entry name" value="POZ domain"/>
    <property type="match status" value="2"/>
</dbReference>
<dbReference type="SMART" id="SM00225">
    <property type="entry name" value="BTB"/>
    <property type="match status" value="2"/>
</dbReference>
<evidence type="ECO:0000259" key="4">
    <source>
        <dbReference type="PROSITE" id="PS50097"/>
    </source>
</evidence>
<accession>A0ABR3V7M6</accession>
<sequence length="942" mass="102124">MRIRPPSALPLLLAVAAAPVARGAIRCYFPNGQFNPDDVPCDPGAAVSMCCGSRDACLSSGLCLNEGTGPTRGISFARGTCTDRTWNSSICPQNCRINQDSGTNSSAYNFGAGGVQVWECVGQGYQHPGAFCCESAREKTRCCETQTAVFTLPGASIGNALPVQMFPATPGASPSEDGETTQTDADRGQTTDLGPTAISNNPTTATAAPGTSPSSSSNSGMNDAAKIALGVGIGVGVTLLIAAAVVVGYLRAKKAVGAQMAAQGGGYSGYSGEKAELPGSEAHGVSVRELPAEGSNRAEMAAGEQQRSPGGGYAYSSGTGQSLSPGPGSGPWGKKRRFVEADENLLRTGEFSDVTLKCGDRTWDVHKNILCSRSVWFRKALTGKFKEASTSVIEIHDFEPHLVDLVVNFLYTGACDPVSLRPSWALGTDFVSSCEMYAIADYFSITALGKMALNTLQDEFDTKLASIQLEYSATADWMPEFIEAVFCVWEDTSKWNFPQVRSAFLTFIHTARFFFLQNQDFNQFLDAGAPPGLVISIFRAMRAAGDFTPDTSWAQKCCSYCGQTPTHQDQRGDRKKKKTSYETDDNGSTVTTSKQYFAMLEVKPFNVTKLLRTGDLSDVTLRCGDYTLNLHKVILCSRSEWFKRALTGRFKEASTGVIEIHDVDYQAVDWVVSFIYRGTFDILGLSYSRGATTPFVACHDVYTVADYFALTPLMDLVLNTLQAEFDNIVIDIQTSGGNPNVDWMPDFLEAARLVWADVPVHGDDAVSSDTASSNPDPATNVDTSSSNTAETTDTDLITQQVENLTTEAPEEQPDTTPSQPGTCLPEPQEWILTPMRSVFLTFLHTARFFLLQNHTFNRFLDTNACPALALDFFRAMRASGDFKPFPRNYTCATCPTSYFYEEQPKICLPMVQADLTLLLYCEPCAEQRGVKTAAGWVPNRDP</sequence>
<feature type="compositionally biased region" description="Low complexity" evidence="1">
    <location>
        <begin position="316"/>
        <end position="326"/>
    </location>
</feature>
<dbReference type="PROSITE" id="PS50097">
    <property type="entry name" value="BTB"/>
    <property type="match status" value="2"/>
</dbReference>
<dbReference type="PANTHER" id="PTHR24413">
    <property type="entry name" value="SPECKLE-TYPE POZ PROTEIN"/>
    <property type="match status" value="1"/>
</dbReference>
<evidence type="ECO:0000256" key="2">
    <source>
        <dbReference type="SAM" id="Phobius"/>
    </source>
</evidence>
<keyword evidence="2" id="KW-0812">Transmembrane</keyword>
<comment type="caution">
    <text evidence="5">The sequence shown here is derived from an EMBL/GenBank/DDBJ whole genome shotgun (WGS) entry which is preliminary data.</text>
</comment>
<feature type="domain" description="BTB" evidence="4">
    <location>
        <begin position="617"/>
        <end position="684"/>
    </location>
</feature>
<keyword evidence="2" id="KW-0472">Membrane</keyword>
<evidence type="ECO:0000256" key="1">
    <source>
        <dbReference type="SAM" id="MobiDB-lite"/>
    </source>
</evidence>
<feature type="region of interest" description="Disordered" evidence="1">
    <location>
        <begin position="163"/>
        <end position="220"/>
    </location>
</feature>
<feature type="region of interest" description="Disordered" evidence="1">
    <location>
        <begin position="563"/>
        <end position="588"/>
    </location>
</feature>
<feature type="transmembrane region" description="Helical" evidence="2">
    <location>
        <begin position="227"/>
        <end position="250"/>
    </location>
</feature>
<protein>
    <recommendedName>
        <fullName evidence="4">BTB domain-containing protein</fullName>
    </recommendedName>
</protein>
<gene>
    <name evidence="5" type="ORF">VTJ49DRAFT_3402</name>
</gene>
<feature type="region of interest" description="Disordered" evidence="1">
    <location>
        <begin position="765"/>
        <end position="826"/>
    </location>
</feature>
<organism evidence="5 6">
    <name type="scientific">Humicola insolens</name>
    <name type="common">Soft-rot fungus</name>
    <dbReference type="NCBI Taxonomy" id="85995"/>
    <lineage>
        <taxon>Eukaryota</taxon>
        <taxon>Fungi</taxon>
        <taxon>Dikarya</taxon>
        <taxon>Ascomycota</taxon>
        <taxon>Pezizomycotina</taxon>
        <taxon>Sordariomycetes</taxon>
        <taxon>Sordariomycetidae</taxon>
        <taxon>Sordariales</taxon>
        <taxon>Chaetomiaceae</taxon>
        <taxon>Mycothermus</taxon>
    </lineage>
</organism>
<feature type="domain" description="BTB" evidence="4">
    <location>
        <begin position="352"/>
        <end position="413"/>
    </location>
</feature>
<feature type="compositionally biased region" description="Low complexity" evidence="1">
    <location>
        <begin position="195"/>
        <end position="220"/>
    </location>
</feature>
<proteinExistence type="predicted"/>
<evidence type="ECO:0000256" key="3">
    <source>
        <dbReference type="SAM" id="SignalP"/>
    </source>
</evidence>